<dbReference type="InterPro" id="IPR000194">
    <property type="entry name" value="ATPase_F1/V1/A1_a/bsu_nucl-bd"/>
</dbReference>
<dbReference type="SUPFAM" id="SSF52540">
    <property type="entry name" value="P-loop containing nucleoside triphosphate hydrolases"/>
    <property type="match status" value="1"/>
</dbReference>
<organism evidence="2 3">
    <name type="scientific">candidate division WWE3 bacterium</name>
    <dbReference type="NCBI Taxonomy" id="2053526"/>
    <lineage>
        <taxon>Bacteria</taxon>
        <taxon>Katanobacteria</taxon>
    </lineage>
</organism>
<dbReference type="GO" id="GO:0003723">
    <property type="term" value="F:RNA binding"/>
    <property type="evidence" value="ECO:0007669"/>
    <property type="project" value="InterPro"/>
</dbReference>
<dbReference type="PANTHER" id="PTHR46425:SF1">
    <property type="entry name" value="TRANSCRIPTION TERMINATION FACTOR RHO"/>
    <property type="match status" value="1"/>
</dbReference>
<accession>A0A656PMY6</accession>
<comment type="caution">
    <text evidence="2">The sequence shown here is derived from an EMBL/GenBank/DDBJ whole genome shotgun (WGS) entry which is preliminary data.</text>
</comment>
<dbReference type="Proteomes" id="UP000262056">
    <property type="component" value="Unassembled WGS sequence"/>
</dbReference>
<name>A0A656PMY6_UNCKA</name>
<dbReference type="Gene3D" id="3.40.50.300">
    <property type="entry name" value="P-loop containing nucleotide triphosphate hydrolases"/>
    <property type="match status" value="1"/>
</dbReference>
<sequence length="451" mass="50883">MVNQLRERKRNMIGLVLQQELSSVEKPLYDYMGNKKNVNNYPKTIIIPNTDQFFGFGRHDLFERSKDYALVHGEDTYYWGNLTEKGLKRTGVVHYSKNEEEVMTGLEVPPEVSSYYRLVEGDEVGVVVNHPEKTVFICSVNGSQEPRVFRSWPQNLSEFQSDYPKRPLLVEKFGDFDLRAMTLLAPIGLGSSYWVIAPGGAGKTWLLVKLLDACLKLSREDDSIYVMMVYVGDRPEDASQYIEVFGRNKRGRGVFHQAPWNISPDAQVDVAKFAMKRAHRLVATGRHVVVLFDSISRTVAAHTASSYVDGEGGMIGGGIYRQSLTDMIAKQFGTHGSFDEKRSLTIIGSVLSSSDTRKTSESAVDQETSDSSTTGICRLLKIPTSERPWVSVNEGETYTRFPNGRDFRSENQRQEMETVKKLMRTGAGSRDSSEAHKILLKYARENPLPKY</sequence>
<dbReference type="GO" id="GO:0008186">
    <property type="term" value="F:ATP-dependent activity, acting on RNA"/>
    <property type="evidence" value="ECO:0007669"/>
    <property type="project" value="InterPro"/>
</dbReference>
<dbReference type="GO" id="GO:0006353">
    <property type="term" value="P:DNA-templated transcription termination"/>
    <property type="evidence" value="ECO:0007669"/>
    <property type="project" value="InterPro"/>
</dbReference>
<proteinExistence type="predicted"/>
<dbReference type="EMBL" id="DQFB01000001">
    <property type="protein sequence ID" value="HCQ40180.1"/>
    <property type="molecule type" value="Genomic_DNA"/>
</dbReference>
<dbReference type="PANTHER" id="PTHR46425">
    <property type="entry name" value="TRANSCRIPTION TERMINATION FACTOR RHO"/>
    <property type="match status" value="1"/>
</dbReference>
<dbReference type="GO" id="GO:0005524">
    <property type="term" value="F:ATP binding"/>
    <property type="evidence" value="ECO:0007669"/>
    <property type="project" value="InterPro"/>
</dbReference>
<gene>
    <name evidence="2" type="ORF">DIU24_00545</name>
</gene>
<reference evidence="2 3" key="1">
    <citation type="journal article" date="2018" name="Nat. Biotechnol.">
        <title>A standardized bacterial taxonomy based on genome phylogeny substantially revises the tree of life.</title>
        <authorList>
            <person name="Parks D.H."/>
            <person name="Chuvochina M."/>
            <person name="Waite D.W."/>
            <person name="Rinke C."/>
            <person name="Skarshewski A."/>
            <person name="Chaumeil P.A."/>
            <person name="Hugenholtz P."/>
        </authorList>
    </citation>
    <scope>NUCLEOTIDE SEQUENCE [LARGE SCALE GENOMIC DNA]</scope>
    <source>
        <strain evidence="2">UBA12021</strain>
    </source>
</reference>
<evidence type="ECO:0000313" key="3">
    <source>
        <dbReference type="Proteomes" id="UP000262056"/>
    </source>
</evidence>
<dbReference type="InterPro" id="IPR004665">
    <property type="entry name" value="Term_rho"/>
</dbReference>
<evidence type="ECO:0000313" key="2">
    <source>
        <dbReference type="EMBL" id="HCQ40180.1"/>
    </source>
</evidence>
<dbReference type="AlphaFoldDB" id="A0A656PMY6"/>
<dbReference type="InterPro" id="IPR027417">
    <property type="entry name" value="P-loop_NTPase"/>
</dbReference>
<feature type="domain" description="ATPase F1/V1/A1 complex alpha/beta subunit nucleotide-binding" evidence="1">
    <location>
        <begin position="179"/>
        <end position="355"/>
    </location>
</feature>
<evidence type="ECO:0000259" key="1">
    <source>
        <dbReference type="Pfam" id="PF00006"/>
    </source>
</evidence>
<dbReference type="Pfam" id="PF00006">
    <property type="entry name" value="ATP-synt_ab"/>
    <property type="match status" value="1"/>
</dbReference>
<protein>
    <recommendedName>
        <fullName evidence="1">ATPase F1/V1/A1 complex alpha/beta subunit nucleotide-binding domain-containing protein</fullName>
    </recommendedName>
</protein>